<feature type="domain" description="B30.2/SPRY" evidence="6">
    <location>
        <begin position="223"/>
        <end position="420"/>
    </location>
</feature>
<dbReference type="AlphaFoldDB" id="A0AAW0N191"/>
<dbReference type="Pfam" id="PF13765">
    <property type="entry name" value="PRY"/>
    <property type="match status" value="1"/>
</dbReference>
<dbReference type="InterPro" id="IPR043136">
    <property type="entry name" value="B30.2/SPRY_sf"/>
</dbReference>
<dbReference type="SMART" id="SM00449">
    <property type="entry name" value="SPRY"/>
    <property type="match status" value="1"/>
</dbReference>
<dbReference type="SUPFAM" id="SSF52047">
    <property type="entry name" value="RNI-like"/>
    <property type="match status" value="1"/>
</dbReference>
<dbReference type="InterPro" id="IPR003879">
    <property type="entry name" value="Butyrophylin_SPRY"/>
</dbReference>
<dbReference type="Proteomes" id="UP001460270">
    <property type="component" value="Unassembled WGS sequence"/>
</dbReference>
<evidence type="ECO:0000313" key="7">
    <source>
        <dbReference type="EMBL" id="KAK7886568.1"/>
    </source>
</evidence>
<dbReference type="InterPro" id="IPR001611">
    <property type="entry name" value="Leu-rich_rpt"/>
</dbReference>
<dbReference type="GO" id="GO:0005524">
    <property type="term" value="F:ATP binding"/>
    <property type="evidence" value="ECO:0007669"/>
    <property type="project" value="UniProtKB-KW"/>
</dbReference>
<dbReference type="InterPro" id="IPR003877">
    <property type="entry name" value="SPRY_dom"/>
</dbReference>
<dbReference type="PANTHER" id="PTHR24106">
    <property type="entry name" value="NACHT, LRR AND CARD DOMAINS-CONTAINING"/>
    <property type="match status" value="1"/>
</dbReference>
<evidence type="ECO:0000256" key="3">
    <source>
        <dbReference type="ARBA" id="ARBA00022741"/>
    </source>
</evidence>
<dbReference type="PROSITE" id="PS50188">
    <property type="entry name" value="B302_SPRY"/>
    <property type="match status" value="1"/>
</dbReference>
<evidence type="ECO:0000259" key="6">
    <source>
        <dbReference type="PROSITE" id="PS50188"/>
    </source>
</evidence>
<dbReference type="SMART" id="SM00589">
    <property type="entry name" value="PRY"/>
    <property type="match status" value="1"/>
</dbReference>
<dbReference type="InterPro" id="IPR001870">
    <property type="entry name" value="B30.2/SPRY"/>
</dbReference>
<evidence type="ECO:0000256" key="1">
    <source>
        <dbReference type="ARBA" id="ARBA00022614"/>
    </source>
</evidence>
<dbReference type="InterPro" id="IPR032675">
    <property type="entry name" value="LRR_dom_sf"/>
</dbReference>
<evidence type="ECO:0000256" key="5">
    <source>
        <dbReference type="SAM" id="MobiDB-lite"/>
    </source>
</evidence>
<evidence type="ECO:0000256" key="4">
    <source>
        <dbReference type="ARBA" id="ARBA00022840"/>
    </source>
</evidence>
<dbReference type="SUPFAM" id="SSF49899">
    <property type="entry name" value="Concanavalin A-like lectins/glucanases"/>
    <property type="match status" value="1"/>
</dbReference>
<keyword evidence="4" id="KW-0067">ATP-binding</keyword>
<dbReference type="InterPro" id="IPR041075">
    <property type="entry name" value="NOD1/2_WH"/>
</dbReference>
<evidence type="ECO:0000256" key="2">
    <source>
        <dbReference type="ARBA" id="ARBA00022737"/>
    </source>
</evidence>
<dbReference type="Gene3D" id="3.80.10.10">
    <property type="entry name" value="Ribonuclease Inhibitor"/>
    <property type="match status" value="1"/>
</dbReference>
<organism evidence="7 8">
    <name type="scientific">Mugilogobius chulae</name>
    <name type="common">yellowstripe goby</name>
    <dbReference type="NCBI Taxonomy" id="88201"/>
    <lineage>
        <taxon>Eukaryota</taxon>
        <taxon>Metazoa</taxon>
        <taxon>Chordata</taxon>
        <taxon>Craniata</taxon>
        <taxon>Vertebrata</taxon>
        <taxon>Euteleostomi</taxon>
        <taxon>Actinopterygii</taxon>
        <taxon>Neopterygii</taxon>
        <taxon>Teleostei</taxon>
        <taxon>Neoteleostei</taxon>
        <taxon>Acanthomorphata</taxon>
        <taxon>Gobiaria</taxon>
        <taxon>Gobiiformes</taxon>
        <taxon>Gobioidei</taxon>
        <taxon>Gobiidae</taxon>
        <taxon>Gobionellinae</taxon>
        <taxon>Mugilogobius</taxon>
    </lineage>
</organism>
<comment type="caution">
    <text evidence="7">The sequence shown here is derived from an EMBL/GenBank/DDBJ whole genome shotgun (WGS) entry which is preliminary data.</text>
</comment>
<dbReference type="InterPro" id="IPR051261">
    <property type="entry name" value="NLR"/>
</dbReference>
<evidence type="ECO:0000313" key="8">
    <source>
        <dbReference type="Proteomes" id="UP001460270"/>
    </source>
</evidence>
<keyword evidence="8" id="KW-1185">Reference proteome</keyword>
<proteinExistence type="predicted"/>
<feature type="region of interest" description="Disordered" evidence="5">
    <location>
        <begin position="257"/>
        <end position="277"/>
    </location>
</feature>
<dbReference type="Pfam" id="PF17779">
    <property type="entry name" value="WHD_NOD2"/>
    <property type="match status" value="1"/>
</dbReference>
<feature type="compositionally biased region" description="Polar residues" evidence="5">
    <location>
        <begin position="262"/>
        <end position="271"/>
    </location>
</feature>
<dbReference type="PRINTS" id="PR01407">
    <property type="entry name" value="BUTYPHLNCDUF"/>
</dbReference>
<dbReference type="Pfam" id="PF00622">
    <property type="entry name" value="SPRY"/>
    <property type="match status" value="1"/>
</dbReference>
<gene>
    <name evidence="7" type="ORF">WMY93_026189</name>
</gene>
<protein>
    <recommendedName>
        <fullName evidence="6">B30.2/SPRY domain-containing protein</fullName>
    </recommendedName>
</protein>
<reference evidence="8" key="1">
    <citation type="submission" date="2024-04" db="EMBL/GenBank/DDBJ databases">
        <title>Salinicola lusitanus LLJ914,a marine bacterium isolated from the Okinawa Trough.</title>
        <authorList>
            <person name="Li J."/>
        </authorList>
    </citation>
    <scope>NUCLEOTIDE SEQUENCE [LARGE SCALE GENOMIC DNA]</scope>
</reference>
<dbReference type="InterPro" id="IPR013320">
    <property type="entry name" value="ConA-like_dom_sf"/>
</dbReference>
<keyword evidence="3" id="KW-0547">Nucleotide-binding</keyword>
<keyword evidence="2" id="KW-0677">Repeat</keyword>
<sequence length="424" mass="47254">MCRIPVFCWITSTVLEHALKTENTDKLPSTLTEMYVSFLIVQIKLKNHKYDGNSEMDSVWTGENCSMVMSLGKLAYEQLQKGNLIFYKSDLHRCGLDADEASTYSGVFTLVFKEELEAALLWLLPVVKESDAAILTHYLSNNDLYDRGVELLCEGLKNTACRLETLRLSGCLVSEQGAAALVDALSSASSHLKELDLSYNHPGAASIKKLTLYKRTLASHLTLEPAGEEWITPGLNKYLYGELILDPNTAHRQLKLSKNDRSATMTDSEQPYSDHPDRFDSCRQVLSSNGLTGRCYWEVAWNDSLEKDVAVSYRGIERKGLSGVSGFGNNDKSWCLRISREGYSVLHEGRQTPVSSTDSTERVAVYLDHDAGSLTFYKMDGDELLHLHTFTTTFTEPLYAGFGFGLWSSGVSVSFDSDEDDDSS</sequence>
<keyword evidence="1" id="KW-0433">Leucine-rich repeat</keyword>
<dbReference type="SMART" id="SM00368">
    <property type="entry name" value="LRR_RI"/>
    <property type="match status" value="3"/>
</dbReference>
<accession>A0AAW0N191</accession>
<dbReference type="Pfam" id="PF13516">
    <property type="entry name" value="LRR_6"/>
    <property type="match status" value="1"/>
</dbReference>
<dbReference type="Gene3D" id="2.60.120.920">
    <property type="match status" value="1"/>
</dbReference>
<dbReference type="EMBL" id="JBBPFD010000019">
    <property type="protein sequence ID" value="KAK7886568.1"/>
    <property type="molecule type" value="Genomic_DNA"/>
</dbReference>
<dbReference type="InterPro" id="IPR006574">
    <property type="entry name" value="PRY"/>
</dbReference>
<name>A0AAW0N191_9GOBI</name>